<dbReference type="Pfam" id="PF14322">
    <property type="entry name" value="SusD-like_3"/>
    <property type="match status" value="1"/>
</dbReference>
<dbReference type="GO" id="GO:0009279">
    <property type="term" value="C:cell outer membrane"/>
    <property type="evidence" value="ECO:0007669"/>
    <property type="project" value="UniProtKB-SubCell"/>
</dbReference>
<dbReference type="Gene3D" id="1.25.40.390">
    <property type="match status" value="1"/>
</dbReference>
<keyword evidence="5" id="KW-0998">Cell outer membrane</keyword>
<keyword evidence="4" id="KW-0472">Membrane</keyword>
<dbReference type="InterPro" id="IPR011990">
    <property type="entry name" value="TPR-like_helical_dom_sf"/>
</dbReference>
<gene>
    <name evidence="8" type="ORF">PSM36_3430</name>
</gene>
<comment type="subcellular location">
    <subcellularLocation>
        <location evidence="1">Cell outer membrane</location>
    </subcellularLocation>
</comment>
<accession>A0A1R3TEZ5</accession>
<feature type="domain" description="RagB/SusD" evidence="6">
    <location>
        <begin position="467"/>
        <end position="604"/>
    </location>
</feature>
<evidence type="ECO:0000256" key="4">
    <source>
        <dbReference type="ARBA" id="ARBA00023136"/>
    </source>
</evidence>
<evidence type="ECO:0000256" key="2">
    <source>
        <dbReference type="ARBA" id="ARBA00006275"/>
    </source>
</evidence>
<dbReference type="EMBL" id="LT605205">
    <property type="protein sequence ID" value="SCD22214.1"/>
    <property type="molecule type" value="Genomic_DNA"/>
</dbReference>
<dbReference type="AlphaFoldDB" id="A0A1R3TEZ5"/>
<evidence type="ECO:0000313" key="9">
    <source>
        <dbReference type="Proteomes" id="UP000187464"/>
    </source>
</evidence>
<dbReference type="STRING" id="1642647.PSM36_3430"/>
<dbReference type="PROSITE" id="PS51257">
    <property type="entry name" value="PROKAR_LIPOPROTEIN"/>
    <property type="match status" value="1"/>
</dbReference>
<proteinExistence type="inferred from homology"/>
<evidence type="ECO:0000256" key="5">
    <source>
        <dbReference type="ARBA" id="ARBA00023237"/>
    </source>
</evidence>
<evidence type="ECO:0000256" key="3">
    <source>
        <dbReference type="ARBA" id="ARBA00022729"/>
    </source>
</evidence>
<reference evidence="8 9" key="1">
    <citation type="submission" date="2016-08" db="EMBL/GenBank/DDBJ databases">
        <authorList>
            <person name="Seilhamer J.J."/>
        </authorList>
    </citation>
    <scope>NUCLEOTIDE SEQUENCE [LARGE SCALE GENOMIC DNA]</scope>
    <source>
        <strain evidence="8">M3/6</strain>
    </source>
</reference>
<comment type="similarity">
    <text evidence="2">Belongs to the SusD family.</text>
</comment>
<feature type="domain" description="SusD-like N-terminal" evidence="7">
    <location>
        <begin position="90"/>
        <end position="211"/>
    </location>
</feature>
<evidence type="ECO:0000259" key="6">
    <source>
        <dbReference type="Pfam" id="PF07980"/>
    </source>
</evidence>
<sequence>MKPIIYSIILVISFYSCSGFLDEDNKAGISNTDLYSTAEGYQTLRVNVYSSLRNIYREAPLVLLAGTDLYQMPRGMTENGIYDYVRLYDTNGDVSSFYSNCYNVLQQVNTAEHYLSIADISEADKNLYQAEYDFLKGFLHFLLIEQFGGIVVNDEYTQSPRMDMPRMSLEASYDYVIGKLESSLAGPLPQTKTDGQICKDAVNHYLAKVYLTRGWDLKNQSDFTKAKEYASSVISSRGGLKYSMEELWSPSNENNEEFIFSIQYDAESITSTTNGNNQESVFGPYLGGNERGHKYMAGSLYPSWALNSWFGKNDARYEATFMLSIWEYYYDYYQGKNIPGVNAITAIYPRAWDRSAEMFEDYIQLTNGVSNGQFNDVTMTDNNNNLIPGAKEFLQKWCPEYANVPPVNALNPNGGNYLRIYPFFEHFPTQKENETYWRSGFNNDFSQPGIKKFDMDRLVVFSQTQSYRDIVLASLSETMLLYAEACIGEENYSEAQTYINSVLARPGNSKDGTPLTVQLPTSQKGALEAYLKESGKELAGQYSGRWPELRRTGMLKDMFYTYNYDYLSGNLGSDPIGEKLYRPIPQSAIDINEGLSSEDQNPGY</sequence>
<evidence type="ECO:0000259" key="7">
    <source>
        <dbReference type="Pfam" id="PF14322"/>
    </source>
</evidence>
<keyword evidence="9" id="KW-1185">Reference proteome</keyword>
<organism evidence="8 9">
    <name type="scientific">Proteiniphilum saccharofermentans</name>
    <dbReference type="NCBI Taxonomy" id="1642647"/>
    <lineage>
        <taxon>Bacteria</taxon>
        <taxon>Pseudomonadati</taxon>
        <taxon>Bacteroidota</taxon>
        <taxon>Bacteroidia</taxon>
        <taxon>Bacteroidales</taxon>
        <taxon>Dysgonomonadaceae</taxon>
        <taxon>Proteiniphilum</taxon>
    </lineage>
</organism>
<dbReference type="Proteomes" id="UP000187464">
    <property type="component" value="Chromosome I"/>
</dbReference>
<dbReference type="Pfam" id="PF07980">
    <property type="entry name" value="SusD_RagB"/>
    <property type="match status" value="1"/>
</dbReference>
<evidence type="ECO:0000313" key="8">
    <source>
        <dbReference type="EMBL" id="SCD22214.1"/>
    </source>
</evidence>
<dbReference type="RefSeq" id="WP_076931886.1">
    <property type="nucleotide sequence ID" value="NZ_LT605205.1"/>
</dbReference>
<dbReference type="SUPFAM" id="SSF48452">
    <property type="entry name" value="TPR-like"/>
    <property type="match status" value="1"/>
</dbReference>
<name>A0A1R3TEZ5_9BACT</name>
<keyword evidence="3" id="KW-0732">Signal</keyword>
<protein>
    <submittedName>
        <fullName evidence="8">SusD domain-containing protein</fullName>
    </submittedName>
</protein>
<dbReference type="KEGG" id="psac:PSM36_3430"/>
<dbReference type="InterPro" id="IPR033985">
    <property type="entry name" value="SusD-like_N"/>
</dbReference>
<evidence type="ECO:0000256" key="1">
    <source>
        <dbReference type="ARBA" id="ARBA00004442"/>
    </source>
</evidence>
<dbReference type="InterPro" id="IPR012944">
    <property type="entry name" value="SusD_RagB_dom"/>
</dbReference>